<evidence type="ECO:0000259" key="2">
    <source>
        <dbReference type="SMART" id="SM00471"/>
    </source>
</evidence>
<dbReference type="eggNOG" id="KOG2681">
    <property type="taxonomic scope" value="Eukaryota"/>
</dbReference>
<organism evidence="3 4">
    <name type="scientific">Ectocarpus siliculosus</name>
    <name type="common">Brown alga</name>
    <name type="synonym">Conferva siliculosa</name>
    <dbReference type="NCBI Taxonomy" id="2880"/>
    <lineage>
        <taxon>Eukaryota</taxon>
        <taxon>Sar</taxon>
        <taxon>Stramenopiles</taxon>
        <taxon>Ochrophyta</taxon>
        <taxon>PX clade</taxon>
        <taxon>Phaeophyceae</taxon>
        <taxon>Ectocarpales</taxon>
        <taxon>Ectocarpaceae</taxon>
        <taxon>Ectocarpus</taxon>
    </lineage>
</organism>
<evidence type="ECO:0000256" key="1">
    <source>
        <dbReference type="SAM" id="MobiDB-lite"/>
    </source>
</evidence>
<sequence length="593" mass="66241">MSTPGPPSPKSLPPLHNKRDRDESNGYGGKRGRVAGAAGATAGSNGGRPVSQGPSPRKSTLVGEGRSHSLNRENHPNLLVNVKTYKDSLYGTLELEPVIQLLMDTPQFQRLHGLKQLGTSDNVFRSCTHTRFEHSVGVAHLAQRFAEGLRRRQPELGITAADVMCVKIAGLLHDLGHGPFSHMWDDAFVKRMGVKWEHETGSVNMMRYMLRGGDGGPAKAIDLGRYRPALDAKDVTFIEEMILGTPEEQRKGRSSDKEFLYDIVNNTRSGLDVDKLDYFQRDARNSVGDRPMDLDRFIELARVLPAEDQRGNRRRMICYPDKLWTEALGLFRSRMELHTLVYQHHGGKSVELMLVDAFAKADPYFTVPGTVDEKHPDGRWRMSEAIHDCKAYTRLKDSLVDLVTNDPHPGLGPAKGILERLERRDLYPCAGATECDFTKLGMAEEEVASEMVRVLRNGGGGALPPRREKDDGESDTEIDEEEGGAVGTDEITEVLEEEDIIVEFMRIHWGLKDANPVNRLRFFSKYAPMGPDTQGVRLDEEKYASFLPRVFESKKIRVFVRNTAKVDAARKALELFCHEHGCSSPSPLLSQDG</sequence>
<feature type="region of interest" description="Disordered" evidence="1">
    <location>
        <begin position="1"/>
        <end position="75"/>
    </location>
</feature>
<dbReference type="Gene3D" id="3.30.70.2760">
    <property type="match status" value="1"/>
</dbReference>
<evidence type="ECO:0000313" key="4">
    <source>
        <dbReference type="Proteomes" id="UP000002630"/>
    </source>
</evidence>
<dbReference type="SMART" id="SM00471">
    <property type="entry name" value="HDc"/>
    <property type="match status" value="1"/>
</dbReference>
<dbReference type="STRING" id="2880.D8LTJ5"/>
<dbReference type="PANTHER" id="PTHR11373">
    <property type="entry name" value="DEOXYNUCLEOSIDE TRIPHOSPHATE TRIPHOSPHOHYDROLASE"/>
    <property type="match status" value="1"/>
</dbReference>
<dbReference type="Proteomes" id="UP000002630">
    <property type="component" value="Linkage Group LG15"/>
</dbReference>
<proteinExistence type="predicted"/>
<dbReference type="FunCoup" id="D8LTJ5">
    <property type="interactions" value="131"/>
</dbReference>
<feature type="compositionally biased region" description="Pro residues" evidence="1">
    <location>
        <begin position="1"/>
        <end position="12"/>
    </location>
</feature>
<dbReference type="Pfam" id="PF01966">
    <property type="entry name" value="HD"/>
    <property type="match status" value="1"/>
</dbReference>
<protein>
    <recommendedName>
        <fullName evidence="2">HD/PDEase domain-containing protein</fullName>
    </recommendedName>
</protein>
<keyword evidence="4" id="KW-1185">Reference proteome</keyword>
<dbReference type="OrthoDB" id="9991235at2759"/>
<feature type="compositionally biased region" description="Low complexity" evidence="1">
    <location>
        <begin position="34"/>
        <end position="43"/>
    </location>
</feature>
<gene>
    <name evidence="3" type="ORF">Esi_0082_0058</name>
</gene>
<dbReference type="EMBL" id="FN649056">
    <property type="protein sequence ID" value="CBN78036.1"/>
    <property type="molecule type" value="Genomic_DNA"/>
</dbReference>
<dbReference type="GO" id="GO:0008832">
    <property type="term" value="F:dGTPase activity"/>
    <property type="evidence" value="ECO:0007669"/>
    <property type="project" value="TreeGrafter"/>
</dbReference>
<name>D8LTJ5_ECTSI</name>
<dbReference type="CDD" id="cd00077">
    <property type="entry name" value="HDc"/>
    <property type="match status" value="1"/>
</dbReference>
<dbReference type="PANTHER" id="PTHR11373:SF4">
    <property type="entry name" value="DEOXYNUCLEOSIDE TRIPHOSPHATE TRIPHOSPHOHYDROLASE SAMHD1"/>
    <property type="match status" value="1"/>
</dbReference>
<dbReference type="InterPro" id="IPR006674">
    <property type="entry name" value="HD_domain"/>
</dbReference>
<feature type="region of interest" description="Disordered" evidence="1">
    <location>
        <begin position="456"/>
        <end position="484"/>
    </location>
</feature>
<feature type="compositionally biased region" description="Acidic residues" evidence="1">
    <location>
        <begin position="471"/>
        <end position="483"/>
    </location>
</feature>
<dbReference type="GO" id="GO:0006203">
    <property type="term" value="P:dGTP catabolic process"/>
    <property type="evidence" value="ECO:0007669"/>
    <property type="project" value="TreeGrafter"/>
</dbReference>
<dbReference type="InterPro" id="IPR050135">
    <property type="entry name" value="dGTPase-like"/>
</dbReference>
<dbReference type="AlphaFoldDB" id="D8LTJ5"/>
<dbReference type="SUPFAM" id="SSF109604">
    <property type="entry name" value="HD-domain/PDEase-like"/>
    <property type="match status" value="1"/>
</dbReference>
<reference evidence="3 4" key="1">
    <citation type="journal article" date="2010" name="Nature">
        <title>The Ectocarpus genome and the independent evolution of multicellularity in brown algae.</title>
        <authorList>
            <person name="Cock J.M."/>
            <person name="Sterck L."/>
            <person name="Rouze P."/>
            <person name="Scornet D."/>
            <person name="Allen A.E."/>
            <person name="Amoutzias G."/>
            <person name="Anthouard V."/>
            <person name="Artiguenave F."/>
            <person name="Aury J.M."/>
            <person name="Badger J.H."/>
            <person name="Beszteri B."/>
            <person name="Billiau K."/>
            <person name="Bonnet E."/>
            <person name="Bothwell J.H."/>
            <person name="Bowler C."/>
            <person name="Boyen C."/>
            <person name="Brownlee C."/>
            <person name="Carrano C.J."/>
            <person name="Charrier B."/>
            <person name="Cho G.Y."/>
            <person name="Coelho S.M."/>
            <person name="Collen J."/>
            <person name="Corre E."/>
            <person name="Da Silva C."/>
            <person name="Delage L."/>
            <person name="Delaroque N."/>
            <person name="Dittami S.M."/>
            <person name="Doulbeau S."/>
            <person name="Elias M."/>
            <person name="Farnham G."/>
            <person name="Gachon C.M."/>
            <person name="Gschloessl B."/>
            <person name="Heesch S."/>
            <person name="Jabbari K."/>
            <person name="Jubin C."/>
            <person name="Kawai H."/>
            <person name="Kimura K."/>
            <person name="Kloareg B."/>
            <person name="Kupper F.C."/>
            <person name="Lang D."/>
            <person name="Le Bail A."/>
            <person name="Leblanc C."/>
            <person name="Lerouge P."/>
            <person name="Lohr M."/>
            <person name="Lopez P.J."/>
            <person name="Martens C."/>
            <person name="Maumus F."/>
            <person name="Michel G."/>
            <person name="Miranda-Saavedra D."/>
            <person name="Morales J."/>
            <person name="Moreau H."/>
            <person name="Motomura T."/>
            <person name="Nagasato C."/>
            <person name="Napoli C.A."/>
            <person name="Nelson D.R."/>
            <person name="Nyvall-Collen P."/>
            <person name="Peters A.F."/>
            <person name="Pommier C."/>
            <person name="Potin P."/>
            <person name="Poulain J."/>
            <person name="Quesneville H."/>
            <person name="Read B."/>
            <person name="Rensing S.A."/>
            <person name="Ritter A."/>
            <person name="Rousvoal S."/>
            <person name="Samanta M."/>
            <person name="Samson G."/>
            <person name="Schroeder D.C."/>
            <person name="Segurens B."/>
            <person name="Strittmatter M."/>
            <person name="Tonon T."/>
            <person name="Tregear J.W."/>
            <person name="Valentin K."/>
            <person name="von Dassow P."/>
            <person name="Yamagishi T."/>
            <person name="Van de Peer Y."/>
            <person name="Wincker P."/>
        </authorList>
    </citation>
    <scope>NUCLEOTIDE SEQUENCE [LARGE SCALE GENOMIC DNA]</scope>
    <source>
        <strain evidence="4">Ec32 / CCAP1310/4</strain>
    </source>
</reference>
<feature type="compositionally biased region" description="Basic and acidic residues" evidence="1">
    <location>
        <begin position="65"/>
        <end position="75"/>
    </location>
</feature>
<dbReference type="GO" id="GO:0005634">
    <property type="term" value="C:nucleus"/>
    <property type="evidence" value="ECO:0007669"/>
    <property type="project" value="TreeGrafter"/>
</dbReference>
<feature type="domain" description="HD/PDEase" evidence="2">
    <location>
        <begin position="127"/>
        <end position="288"/>
    </location>
</feature>
<dbReference type="InParanoid" id="D8LTJ5"/>
<dbReference type="InterPro" id="IPR003607">
    <property type="entry name" value="HD/PDEase_dom"/>
</dbReference>
<dbReference type="Gene3D" id="1.10.3210.10">
    <property type="entry name" value="Hypothetical protein af1432"/>
    <property type="match status" value="1"/>
</dbReference>
<dbReference type="EMBL" id="FN649740">
    <property type="protein sequence ID" value="CBN78036.1"/>
    <property type="molecule type" value="Genomic_DNA"/>
</dbReference>
<evidence type="ECO:0000313" key="3">
    <source>
        <dbReference type="EMBL" id="CBN78036.1"/>
    </source>
</evidence>
<accession>D8LTJ5</accession>
<dbReference type="OMA" id="IMQAFRT"/>